<protein>
    <recommendedName>
        <fullName evidence="10">AP2/ERF domain-containing protein</fullName>
    </recommendedName>
</protein>
<name>A0A2G9HTF6_9LAMI</name>
<feature type="domain" description="AP2/ERF" evidence="10">
    <location>
        <begin position="112"/>
        <end position="169"/>
    </location>
</feature>
<sequence length="312" mass="34830">MEPTHLVKRSQLMQFLQQFELVKKSVIYFCRLNWLICPCLDMVVYVYLAFSSSGSKSNFMNACYGYEDTQYSSSSASSSSSSSVEVVTTSSSTHYKKKAAGRKKFKETRHPVYRGVRQRNGEKWVCEVREPNKKSRLWLGTFPNPEMAAVAHDVAALALRGDNAPLNFPDLAQRLPRPVSSSSQDIQRAALQAAKDFIPATSSPASSSIDLENANRKGQKSSSSTLDISSSSDLFDSKNVENKMIVEIPSSEAARDNHGDAGFVDEEAIFNMPLLLDSMAEGMLLTPLAMRKGFDWSNEEDHHDIDFTLWRD</sequence>
<dbReference type="SUPFAM" id="SSF54171">
    <property type="entry name" value="DNA-binding domain"/>
    <property type="match status" value="1"/>
</dbReference>
<dbReference type="GO" id="GO:0003700">
    <property type="term" value="F:DNA-binding transcription factor activity"/>
    <property type="evidence" value="ECO:0007669"/>
    <property type="project" value="InterPro"/>
</dbReference>
<dbReference type="InterPro" id="IPR001471">
    <property type="entry name" value="AP2/ERF_dom"/>
</dbReference>
<evidence type="ECO:0000313" key="12">
    <source>
        <dbReference type="Proteomes" id="UP000231279"/>
    </source>
</evidence>
<dbReference type="STRING" id="429701.A0A2G9HTF6"/>
<keyword evidence="2" id="KW-0611">Plant defense</keyword>
<evidence type="ECO:0000256" key="3">
    <source>
        <dbReference type="ARBA" id="ARBA00023015"/>
    </source>
</evidence>
<accession>A0A2G9HTF6</accession>
<dbReference type="EMBL" id="NKXS01001050">
    <property type="protein sequence ID" value="PIN20806.1"/>
    <property type="molecule type" value="Genomic_DNA"/>
</dbReference>
<dbReference type="PRINTS" id="PR00367">
    <property type="entry name" value="ETHRSPELEMNT"/>
</dbReference>
<dbReference type="PANTHER" id="PTHR31839:SF42">
    <property type="entry name" value="DEHYDRATION-RESPONSIVE ELEMENT-BINDING PROTEIN 1F"/>
    <property type="match status" value="1"/>
</dbReference>
<comment type="caution">
    <text evidence="11">The sequence shown here is derived from an EMBL/GenBank/DDBJ whole genome shotgun (WGS) entry which is preliminary data.</text>
</comment>
<evidence type="ECO:0000259" key="10">
    <source>
        <dbReference type="PROSITE" id="PS51032"/>
    </source>
</evidence>
<reference evidence="12" key="1">
    <citation type="journal article" date="2018" name="Gigascience">
        <title>Genome assembly of the Pink Ipe (Handroanthus impetiginosus, Bignoniaceae), a highly valued, ecologically keystone Neotropical timber forest tree.</title>
        <authorList>
            <person name="Silva-Junior O.B."/>
            <person name="Grattapaglia D."/>
            <person name="Novaes E."/>
            <person name="Collevatti R.G."/>
        </authorList>
    </citation>
    <scope>NUCLEOTIDE SEQUENCE [LARGE SCALE GENOMIC DNA]</scope>
    <source>
        <strain evidence="12">cv. UFG-1</strain>
    </source>
</reference>
<comment type="similarity">
    <text evidence="8">Belongs to the AP2/ERF transcription factor family. ERF subfamily.</text>
</comment>
<dbReference type="InterPro" id="IPR016177">
    <property type="entry name" value="DNA-bd_dom_sf"/>
</dbReference>
<evidence type="ECO:0000256" key="9">
    <source>
        <dbReference type="SAM" id="MobiDB-lite"/>
    </source>
</evidence>
<dbReference type="PANTHER" id="PTHR31839">
    <property type="entry name" value="DEHYDRATION-RESPONSIVE ELEMENT-BINDING PROTEIN 1D"/>
    <property type="match status" value="1"/>
</dbReference>
<evidence type="ECO:0000256" key="2">
    <source>
        <dbReference type="ARBA" id="ARBA00022821"/>
    </source>
</evidence>
<dbReference type="GO" id="GO:0005634">
    <property type="term" value="C:nucleus"/>
    <property type="evidence" value="ECO:0007669"/>
    <property type="project" value="UniProtKB-SubCell"/>
</dbReference>
<feature type="compositionally biased region" description="Low complexity" evidence="9">
    <location>
        <begin position="221"/>
        <end position="230"/>
    </location>
</feature>
<keyword evidence="3" id="KW-0805">Transcription regulation</keyword>
<evidence type="ECO:0000256" key="6">
    <source>
        <dbReference type="ARBA" id="ARBA00023163"/>
    </source>
</evidence>
<dbReference type="SMART" id="SM00380">
    <property type="entry name" value="AP2"/>
    <property type="match status" value="1"/>
</dbReference>
<dbReference type="GO" id="GO:0003677">
    <property type="term" value="F:DNA binding"/>
    <property type="evidence" value="ECO:0007669"/>
    <property type="project" value="UniProtKB-KW"/>
</dbReference>
<feature type="compositionally biased region" description="Low complexity" evidence="9">
    <location>
        <begin position="200"/>
        <end position="209"/>
    </location>
</feature>
<dbReference type="PROSITE" id="PS51032">
    <property type="entry name" value="AP2_ERF"/>
    <property type="match status" value="1"/>
</dbReference>
<dbReference type="GO" id="GO:0006952">
    <property type="term" value="P:defense response"/>
    <property type="evidence" value="ECO:0007669"/>
    <property type="project" value="UniProtKB-KW"/>
</dbReference>
<evidence type="ECO:0000256" key="5">
    <source>
        <dbReference type="ARBA" id="ARBA00023159"/>
    </source>
</evidence>
<comment type="subcellular location">
    <subcellularLocation>
        <location evidence="1">Nucleus</location>
    </subcellularLocation>
</comment>
<evidence type="ECO:0000256" key="1">
    <source>
        <dbReference type="ARBA" id="ARBA00004123"/>
    </source>
</evidence>
<dbReference type="Pfam" id="PF00847">
    <property type="entry name" value="AP2"/>
    <property type="match status" value="1"/>
</dbReference>
<gene>
    <name evidence="11" type="ORF">CDL12_06501</name>
</gene>
<proteinExistence type="inferred from homology"/>
<evidence type="ECO:0000256" key="4">
    <source>
        <dbReference type="ARBA" id="ARBA00023125"/>
    </source>
</evidence>
<evidence type="ECO:0000313" key="11">
    <source>
        <dbReference type="EMBL" id="PIN20806.1"/>
    </source>
</evidence>
<keyword evidence="4" id="KW-0238">DNA-binding</keyword>
<keyword evidence="7" id="KW-0539">Nucleus</keyword>
<dbReference type="FunFam" id="3.30.730.10:FF:000001">
    <property type="entry name" value="Ethylene-responsive transcription factor 2"/>
    <property type="match status" value="1"/>
</dbReference>
<dbReference type="InterPro" id="IPR045277">
    <property type="entry name" value="DRE1A-I"/>
</dbReference>
<dbReference type="AlphaFoldDB" id="A0A2G9HTF6"/>
<dbReference type="CDD" id="cd00018">
    <property type="entry name" value="AP2"/>
    <property type="match status" value="1"/>
</dbReference>
<keyword evidence="6" id="KW-0804">Transcription</keyword>
<dbReference type="Gene3D" id="3.30.730.10">
    <property type="entry name" value="AP2/ERF domain"/>
    <property type="match status" value="1"/>
</dbReference>
<organism evidence="11 12">
    <name type="scientific">Handroanthus impetiginosus</name>
    <dbReference type="NCBI Taxonomy" id="429701"/>
    <lineage>
        <taxon>Eukaryota</taxon>
        <taxon>Viridiplantae</taxon>
        <taxon>Streptophyta</taxon>
        <taxon>Embryophyta</taxon>
        <taxon>Tracheophyta</taxon>
        <taxon>Spermatophyta</taxon>
        <taxon>Magnoliopsida</taxon>
        <taxon>eudicotyledons</taxon>
        <taxon>Gunneridae</taxon>
        <taxon>Pentapetalae</taxon>
        <taxon>asterids</taxon>
        <taxon>lamiids</taxon>
        <taxon>Lamiales</taxon>
        <taxon>Bignoniaceae</taxon>
        <taxon>Crescentiina</taxon>
        <taxon>Tabebuia alliance</taxon>
        <taxon>Handroanthus</taxon>
    </lineage>
</organism>
<evidence type="ECO:0000256" key="7">
    <source>
        <dbReference type="ARBA" id="ARBA00023242"/>
    </source>
</evidence>
<dbReference type="InterPro" id="IPR036955">
    <property type="entry name" value="AP2/ERF_dom_sf"/>
</dbReference>
<dbReference type="Proteomes" id="UP000231279">
    <property type="component" value="Unassembled WGS sequence"/>
</dbReference>
<evidence type="ECO:0000256" key="8">
    <source>
        <dbReference type="ARBA" id="ARBA00024343"/>
    </source>
</evidence>
<keyword evidence="12" id="KW-1185">Reference proteome</keyword>
<dbReference type="OrthoDB" id="676764at2759"/>
<feature type="region of interest" description="Disordered" evidence="9">
    <location>
        <begin position="200"/>
        <end position="230"/>
    </location>
</feature>
<keyword evidence="5" id="KW-0010">Activator</keyword>